<name>A0ABR1MUM2_9PEZI</name>
<organism evidence="1 2">
    <name type="scientific">Phyllosticta paracitricarpa</name>
    <dbReference type="NCBI Taxonomy" id="2016321"/>
    <lineage>
        <taxon>Eukaryota</taxon>
        <taxon>Fungi</taxon>
        <taxon>Dikarya</taxon>
        <taxon>Ascomycota</taxon>
        <taxon>Pezizomycotina</taxon>
        <taxon>Dothideomycetes</taxon>
        <taxon>Dothideomycetes incertae sedis</taxon>
        <taxon>Botryosphaeriales</taxon>
        <taxon>Phyllostictaceae</taxon>
        <taxon>Phyllosticta</taxon>
    </lineage>
</organism>
<accession>A0ABR1MUM2</accession>
<comment type="caution">
    <text evidence="1">The sequence shown here is derived from an EMBL/GenBank/DDBJ whole genome shotgun (WGS) entry which is preliminary data.</text>
</comment>
<proteinExistence type="predicted"/>
<protein>
    <submittedName>
        <fullName evidence="1">Uncharacterized protein</fullName>
    </submittedName>
</protein>
<gene>
    <name evidence="1" type="ORF">JOL62DRAFT_328700</name>
</gene>
<evidence type="ECO:0000313" key="1">
    <source>
        <dbReference type="EMBL" id="KAK7606645.1"/>
    </source>
</evidence>
<dbReference type="Proteomes" id="UP001367316">
    <property type="component" value="Unassembled WGS sequence"/>
</dbReference>
<sequence>MIIDSRRQTTVETLRYRNGWQRLTPEIKVRSRHAVLFATVPVANQGLPAVPATHPIHCAICSPSPSLRPMESFEKWLRGRRGGAAHLGERTYTRACGWYWGPVSRIATRSARAALGNMSRGGLSWLAGIDVTVRQFSSRRGVWIQIPSLPCLSSQLAVVILVCVSSGTKQVKSTTQFSQTQLIRQSIVDTVRYTSEAAARQQRPPTRLVGRRGWIPSPIRVLSTQRGTIFPRCWLAATLSSAERQPKLYRTLTHPFLVCLFLQFGDGENARET</sequence>
<keyword evidence="2" id="KW-1185">Reference proteome</keyword>
<evidence type="ECO:0000313" key="2">
    <source>
        <dbReference type="Proteomes" id="UP001367316"/>
    </source>
</evidence>
<dbReference type="EMBL" id="JBBPBF010000044">
    <property type="protein sequence ID" value="KAK7606645.1"/>
    <property type="molecule type" value="Genomic_DNA"/>
</dbReference>
<reference evidence="1 2" key="1">
    <citation type="submission" date="2024-04" db="EMBL/GenBank/DDBJ databases">
        <title>Phyllosticta paracitricarpa is synonymous to the EU quarantine fungus P. citricarpa based on phylogenomic analyses.</title>
        <authorList>
            <consortium name="Lawrence Berkeley National Laboratory"/>
            <person name="Van ingen-buijs V.A."/>
            <person name="Van westerhoven A.C."/>
            <person name="Haridas S."/>
            <person name="Skiadas P."/>
            <person name="Martin F."/>
            <person name="Groenewald J.Z."/>
            <person name="Crous P.W."/>
            <person name="Seidl M.F."/>
        </authorList>
    </citation>
    <scope>NUCLEOTIDE SEQUENCE [LARGE SCALE GENOMIC DNA]</scope>
    <source>
        <strain evidence="1 2">CBS 141358</strain>
    </source>
</reference>